<feature type="compositionally biased region" description="Low complexity" evidence="1">
    <location>
        <begin position="29"/>
        <end position="44"/>
    </location>
</feature>
<name>A0A1U7LN97_NEOID</name>
<proteinExistence type="predicted"/>
<reference evidence="2 3" key="1">
    <citation type="submission" date="2016-04" db="EMBL/GenBank/DDBJ databases">
        <title>Evolutionary innovation and constraint leading to complex multicellularity in the Ascomycota.</title>
        <authorList>
            <person name="Cisse O."/>
            <person name="Nguyen A."/>
            <person name="Hewitt D.A."/>
            <person name="Jedd G."/>
            <person name="Stajich J.E."/>
        </authorList>
    </citation>
    <scope>NUCLEOTIDE SEQUENCE [LARGE SCALE GENOMIC DNA]</scope>
    <source>
        <strain evidence="2 3">DAH-3</strain>
    </source>
</reference>
<protein>
    <submittedName>
        <fullName evidence="2">Uncharacterized protein</fullName>
    </submittedName>
</protein>
<gene>
    <name evidence="2" type="ORF">NEOLI_000368</name>
</gene>
<dbReference type="Proteomes" id="UP000186594">
    <property type="component" value="Unassembled WGS sequence"/>
</dbReference>
<feature type="region of interest" description="Disordered" evidence="1">
    <location>
        <begin position="1"/>
        <end position="50"/>
    </location>
</feature>
<accession>A0A1U7LN97</accession>
<sequence>MSPLPPKSRSSSVLDEGYPSFTTHHRTRSSSSLSSLSSERSSLSTIDESPFETHADLEEVMLASPAPVRNKRGSGRFSTLLRYFQLETIKE</sequence>
<evidence type="ECO:0000313" key="2">
    <source>
        <dbReference type="EMBL" id="OLL24124.1"/>
    </source>
</evidence>
<dbReference type="EMBL" id="LXFE01000976">
    <property type="protein sequence ID" value="OLL24124.1"/>
    <property type="molecule type" value="Genomic_DNA"/>
</dbReference>
<dbReference type="AlphaFoldDB" id="A0A1U7LN97"/>
<evidence type="ECO:0000256" key="1">
    <source>
        <dbReference type="SAM" id="MobiDB-lite"/>
    </source>
</evidence>
<keyword evidence="3" id="KW-1185">Reference proteome</keyword>
<comment type="caution">
    <text evidence="2">The sequence shown here is derived from an EMBL/GenBank/DDBJ whole genome shotgun (WGS) entry which is preliminary data.</text>
</comment>
<organism evidence="2 3">
    <name type="scientific">Neolecta irregularis (strain DAH-3)</name>
    <dbReference type="NCBI Taxonomy" id="1198029"/>
    <lineage>
        <taxon>Eukaryota</taxon>
        <taxon>Fungi</taxon>
        <taxon>Dikarya</taxon>
        <taxon>Ascomycota</taxon>
        <taxon>Taphrinomycotina</taxon>
        <taxon>Neolectales</taxon>
        <taxon>Neolectaceae</taxon>
        <taxon>Neolecta</taxon>
    </lineage>
</organism>
<evidence type="ECO:0000313" key="3">
    <source>
        <dbReference type="Proteomes" id="UP000186594"/>
    </source>
</evidence>